<name>B7SFY9_ECOLX</name>
<sequence length="364" mass="42396">MKKIAILLPGPRREPVGGYKVLYQYGNYLASVGWQIDFIYLTNRIVCYNRFSGLVGKIKAKLFSLLKFYKWFDFTSSNINHYVIKSLKKRDIENFNIVICSSVETFIYANSSCRVNHKKLVYFVQDYENWNIPENILNYTLSHKDVDYITISDDLVKKITKMGGDVSLTLYNGINKNDFFVNIPWNERDRASFLFLYHPSERKGCDLLLRAIQKIHEVDSSIKFSCFSAYTKPENFPSFIHYVYQPTVKQLNNLYNENRYFICSSIYEGFGLTAAEASFSGAIVVTTRNGGVEQFIKNEVTGFVLKERTLNSFMVAIMKLSQKDEELNLFAIESSKKVRIQLDLDINFKKIDSYFKARYNNKRN</sequence>
<evidence type="ECO:0000313" key="4">
    <source>
        <dbReference type="EMBL" id="BAQ01042.1"/>
    </source>
</evidence>
<dbReference type="EMBL" id="AB812021">
    <property type="protein sequence ID" value="BAQ01042.1"/>
    <property type="molecule type" value="Genomic_DNA"/>
</dbReference>
<organism evidence="3">
    <name type="scientific">Escherichia coli</name>
    <dbReference type="NCBI Taxonomy" id="562"/>
    <lineage>
        <taxon>Bacteria</taxon>
        <taxon>Pseudomonadati</taxon>
        <taxon>Pseudomonadota</taxon>
        <taxon>Gammaproteobacteria</taxon>
        <taxon>Enterobacterales</taxon>
        <taxon>Enterobacteriaceae</taxon>
        <taxon>Escherichia</taxon>
    </lineage>
</organism>
<evidence type="ECO:0000256" key="1">
    <source>
        <dbReference type="ARBA" id="ARBA00022676"/>
    </source>
</evidence>
<dbReference type="PANTHER" id="PTHR12526">
    <property type="entry name" value="GLYCOSYLTRANSFERASE"/>
    <property type="match status" value="1"/>
</dbReference>
<dbReference type="CAZy" id="GT4">
    <property type="family name" value="Glycosyltransferase Family 4"/>
</dbReference>
<dbReference type="CDD" id="cd03801">
    <property type="entry name" value="GT4_PimA-like"/>
    <property type="match status" value="1"/>
</dbReference>
<dbReference type="AlphaFoldDB" id="B7SFY9"/>
<reference evidence="3" key="1">
    <citation type="submission" date="2007-11" db="EMBL/GenBank/DDBJ databases">
        <title>Structure and genetics of Shigella O-antigens.</title>
        <authorList>
            <person name="Liu B."/>
            <person name="Knirel Y.A."/>
            <person name="Feng L."/>
            <person name="Perepelov A.V."/>
            <person name="Senchenkova S.N."/>
            <person name="Wang Q."/>
            <person name="Reeves P.R."/>
            <person name="Wang L."/>
        </authorList>
    </citation>
    <scope>NUCLEOTIDE SEQUENCE</scope>
</reference>
<evidence type="ECO:0000313" key="3">
    <source>
        <dbReference type="EMBL" id="ABZ79720.1"/>
    </source>
</evidence>
<evidence type="ECO:0000256" key="2">
    <source>
        <dbReference type="ARBA" id="ARBA00022679"/>
    </source>
</evidence>
<keyword evidence="1" id="KW-0328">Glycosyltransferase</keyword>
<dbReference type="RefSeq" id="WP_000716855.1">
    <property type="nucleotide sequence ID" value="NZ_CBFGOV010000001.1"/>
</dbReference>
<proteinExistence type="predicted"/>
<dbReference type="Gene3D" id="3.40.50.11090">
    <property type="match status" value="1"/>
</dbReference>
<dbReference type="PANTHER" id="PTHR12526:SF510">
    <property type="entry name" value="D-INOSITOL 3-PHOSPHATE GLYCOSYLTRANSFERASE"/>
    <property type="match status" value="1"/>
</dbReference>
<reference evidence="4" key="2">
    <citation type="journal article" date="2014" name="DNA Res.">
        <title>A complete view of the genetic diversity of the Escherichia coli O-antigen biosynthesis gene cluster.</title>
        <authorList>
            <person name="Iguchi A."/>
            <person name="Iyoda S."/>
            <person name="Kikuchi T."/>
            <person name="Ogura Y."/>
            <person name="Katsura K."/>
            <person name="Ohnishi M."/>
            <person name="Hayashi T."/>
            <person name="Thomson N.R."/>
        </authorList>
    </citation>
    <scope>NUCLEOTIDE SEQUENCE</scope>
    <source>
        <strain evidence="4">Bi7327-41</strain>
    </source>
</reference>
<dbReference type="GO" id="GO:0016757">
    <property type="term" value="F:glycosyltransferase activity"/>
    <property type="evidence" value="ECO:0007669"/>
    <property type="project" value="UniProtKB-KW"/>
</dbReference>
<dbReference type="EMBL" id="EU289392">
    <property type="protein sequence ID" value="ABZ79720.1"/>
    <property type="molecule type" value="Genomic_DNA"/>
</dbReference>
<keyword evidence="2 4" id="KW-0808">Transferase</keyword>
<dbReference type="SUPFAM" id="SSF53756">
    <property type="entry name" value="UDP-Glycosyltransferase/glycogen phosphorylase"/>
    <property type="match status" value="1"/>
</dbReference>
<dbReference type="PATRIC" id="fig|562.10501.peg.2423"/>
<dbReference type="Pfam" id="PF13692">
    <property type="entry name" value="Glyco_trans_1_4"/>
    <property type="match status" value="1"/>
</dbReference>
<dbReference type="Gene3D" id="3.40.50.2000">
    <property type="entry name" value="Glycogen Phosphorylase B"/>
    <property type="match status" value="1"/>
</dbReference>
<gene>
    <name evidence="3" type="primary">wbdG</name>
</gene>
<accession>B7SFY9</accession>
<protein>
    <submittedName>
        <fullName evidence="4">Putative glycosyltransferase</fullName>
    </submittedName>
    <submittedName>
        <fullName evidence="3">WbdG</fullName>
    </submittedName>
</protein>